<name>A0ABS0XGB7_9ACTN</name>
<evidence type="ECO:0000313" key="5">
    <source>
        <dbReference type="Proteomes" id="UP000634780"/>
    </source>
</evidence>
<dbReference type="Gene3D" id="3.10.129.10">
    <property type="entry name" value="Hotdog Thioesterase"/>
    <property type="match status" value="1"/>
</dbReference>
<sequence length="331" mass="35350">MASLALTLLRGAVRSPFKRPRPDAPLPGPATARVRTDVDRLVAYERLCGFAAGPGGGPGPDSGNRSEVGDGDGPTGGAPLPPTYPHVLAFPQTMRLMAARDFPLPLLGLVHTSVEIVQHRAPLPDEDLELTTCATRLAPHRRGTEATITTSAAVAGETVWESRSTYLSRHRATGERPPDRTPDRAPTTHLPAQADWHLPADLGRRYATVSGDRNPIHLHPLTARGFGFPRALAHGMWTFARCVAEHQREAEATYGAGAYLCAYAEFRAPVLLPGTVTYAAEGAAFELRGPTGRVHVTGSVTRTAPPSDRRDPPRRSSSSSPRPGGRTRTAG</sequence>
<accession>A0ABS0XGB7</accession>
<comment type="similarity">
    <text evidence="1">Belongs to the enoyl-CoA hydratase/isomerase family.</text>
</comment>
<reference evidence="4 5" key="1">
    <citation type="submission" date="2020-12" db="EMBL/GenBank/DDBJ databases">
        <title>Streptomyces typhae sp. nov., a novel endophytic actinomycete isolated from the root of cattail pollen (Typha angustifolia L.).</title>
        <authorList>
            <person name="Peng C."/>
            <person name="Liu C."/>
        </authorList>
    </citation>
    <scope>NUCLEOTIDE SEQUENCE [LARGE SCALE GENOMIC DNA]</scope>
    <source>
        <strain evidence="4 5">JCM 4753</strain>
    </source>
</reference>
<dbReference type="CDD" id="cd03441">
    <property type="entry name" value="R_hydratase_like"/>
    <property type="match status" value="1"/>
</dbReference>
<dbReference type="RefSeq" id="WP_190117745.1">
    <property type="nucleotide sequence ID" value="NZ_BMVR01000008.1"/>
</dbReference>
<gene>
    <name evidence="4" type="ORF">JGB26_35125</name>
</gene>
<dbReference type="Proteomes" id="UP000634780">
    <property type="component" value="Unassembled WGS sequence"/>
</dbReference>
<keyword evidence="5" id="KW-1185">Reference proteome</keyword>
<evidence type="ECO:0000313" key="4">
    <source>
        <dbReference type="EMBL" id="MBJ3812259.1"/>
    </source>
</evidence>
<proteinExistence type="inferred from homology"/>
<protein>
    <recommendedName>
        <fullName evidence="3">MaoC-like domain-containing protein</fullName>
    </recommendedName>
</protein>
<dbReference type="EMBL" id="JAEKOZ010000035">
    <property type="protein sequence ID" value="MBJ3812259.1"/>
    <property type="molecule type" value="Genomic_DNA"/>
</dbReference>
<comment type="caution">
    <text evidence="4">The sequence shown here is derived from an EMBL/GenBank/DDBJ whole genome shotgun (WGS) entry which is preliminary data.</text>
</comment>
<feature type="compositionally biased region" description="Low complexity" evidence="2">
    <location>
        <begin position="315"/>
        <end position="331"/>
    </location>
</feature>
<feature type="compositionally biased region" description="Basic and acidic residues" evidence="2">
    <location>
        <begin position="172"/>
        <end position="183"/>
    </location>
</feature>
<dbReference type="InterPro" id="IPR002539">
    <property type="entry name" value="MaoC-like_dom"/>
</dbReference>
<dbReference type="Pfam" id="PF01575">
    <property type="entry name" value="MaoC_dehydratas"/>
    <property type="match status" value="1"/>
</dbReference>
<dbReference type="SUPFAM" id="SSF54637">
    <property type="entry name" value="Thioesterase/thiol ester dehydrase-isomerase"/>
    <property type="match status" value="2"/>
</dbReference>
<organism evidence="4 5">
    <name type="scientific">Streptomyces flavofungini</name>
    <dbReference type="NCBI Taxonomy" id="68200"/>
    <lineage>
        <taxon>Bacteria</taxon>
        <taxon>Bacillati</taxon>
        <taxon>Actinomycetota</taxon>
        <taxon>Actinomycetes</taxon>
        <taxon>Kitasatosporales</taxon>
        <taxon>Streptomycetaceae</taxon>
        <taxon>Streptomyces</taxon>
    </lineage>
</organism>
<evidence type="ECO:0000256" key="2">
    <source>
        <dbReference type="SAM" id="MobiDB-lite"/>
    </source>
</evidence>
<evidence type="ECO:0000259" key="3">
    <source>
        <dbReference type="Pfam" id="PF01575"/>
    </source>
</evidence>
<dbReference type="PANTHER" id="PTHR43841">
    <property type="entry name" value="3-HYDROXYACYL-THIOESTER DEHYDRATASE HTDX-RELATED"/>
    <property type="match status" value="1"/>
</dbReference>
<feature type="region of interest" description="Disordered" evidence="2">
    <location>
        <begin position="294"/>
        <end position="331"/>
    </location>
</feature>
<evidence type="ECO:0000256" key="1">
    <source>
        <dbReference type="ARBA" id="ARBA00005254"/>
    </source>
</evidence>
<feature type="domain" description="MaoC-like" evidence="3">
    <location>
        <begin position="191"/>
        <end position="281"/>
    </location>
</feature>
<dbReference type="InterPro" id="IPR029069">
    <property type="entry name" value="HotDog_dom_sf"/>
</dbReference>
<feature type="region of interest" description="Disordered" evidence="2">
    <location>
        <begin position="52"/>
        <end position="83"/>
    </location>
</feature>
<feature type="region of interest" description="Disordered" evidence="2">
    <location>
        <begin position="166"/>
        <end position="187"/>
    </location>
</feature>
<dbReference type="PANTHER" id="PTHR43841:SF1">
    <property type="entry name" value="3-HYDROXYACYL-THIOESTER DEHYDRATASE X"/>
    <property type="match status" value="1"/>
</dbReference>